<dbReference type="GO" id="GO:0004252">
    <property type="term" value="F:serine-type endopeptidase activity"/>
    <property type="evidence" value="ECO:0007669"/>
    <property type="project" value="InterPro"/>
</dbReference>
<keyword evidence="3" id="KW-0399">Innate immunity</keyword>
<evidence type="ECO:0000313" key="15">
    <source>
        <dbReference type="Proteomes" id="UP000075880"/>
    </source>
</evidence>
<evidence type="ECO:0000256" key="6">
    <source>
        <dbReference type="ARBA" id="ARBA00022801"/>
    </source>
</evidence>
<dbReference type="GO" id="GO:0005615">
    <property type="term" value="C:extracellular space"/>
    <property type="evidence" value="ECO:0007669"/>
    <property type="project" value="TreeGrafter"/>
</dbReference>
<evidence type="ECO:0000256" key="12">
    <source>
        <dbReference type="RuleBase" id="RU363034"/>
    </source>
</evidence>
<keyword evidence="15" id="KW-1185">Reference proteome</keyword>
<keyword evidence="10" id="KW-0325">Glycoprotein</keyword>
<feature type="domain" description="Peptidase S1" evidence="13">
    <location>
        <begin position="24"/>
        <end position="291"/>
    </location>
</feature>
<dbReference type="InterPro" id="IPR009003">
    <property type="entry name" value="Peptidase_S1_PA"/>
</dbReference>
<name>A0AAG5CU01_ANOAO</name>
<keyword evidence="7 12" id="KW-0720">Serine protease</keyword>
<dbReference type="Proteomes" id="UP000075880">
    <property type="component" value="Unassembled WGS sequence"/>
</dbReference>
<sequence length="293" mass="32189">MSLTLKPTALYYNVNNCSHVVDLIVGGEAARHGEFPHHALLGYPQEDGIRKGYSFSCGGSLISDRFVMTAAHCFSYSDPVLVRLGEYDLKEESASQVDFGITEIIRHPNYRNSRSYHDIALIRLNETVLFSKIIRPACLWTQTALNTSSFVATGFGKLEEGNRLMSWLSYAHKCVLHPFRFIAGATDLSARMMKVQLDLFPPADCEQLFASHRKFSDGIGGGQLCVGSKGGGKDTCQGDSGGPLQIITEPRSCMYNIVGVTSTGAACGIGHSKAVYTNVAYYLDWIENIVWPQ</sequence>
<dbReference type="InterPro" id="IPR033116">
    <property type="entry name" value="TRYPSIN_SER"/>
</dbReference>
<dbReference type="FunFam" id="2.40.10.10:FF:000028">
    <property type="entry name" value="Serine protease easter"/>
    <property type="match status" value="1"/>
</dbReference>
<evidence type="ECO:0000256" key="7">
    <source>
        <dbReference type="ARBA" id="ARBA00022825"/>
    </source>
</evidence>
<keyword evidence="5" id="KW-0732">Signal</keyword>
<evidence type="ECO:0000256" key="4">
    <source>
        <dbReference type="ARBA" id="ARBA00022670"/>
    </source>
</evidence>
<dbReference type="PROSITE" id="PS50240">
    <property type="entry name" value="TRYPSIN_DOM"/>
    <property type="match status" value="1"/>
</dbReference>
<comment type="subcellular location">
    <subcellularLocation>
        <location evidence="1">Secreted</location>
    </subcellularLocation>
</comment>
<evidence type="ECO:0000313" key="14">
    <source>
        <dbReference type="EnsemblMetazoa" id="ENSAATROPP002327"/>
    </source>
</evidence>
<evidence type="ECO:0000256" key="11">
    <source>
        <dbReference type="ARBA" id="ARBA00024195"/>
    </source>
</evidence>
<dbReference type="GO" id="GO:0045087">
    <property type="term" value="P:innate immune response"/>
    <property type="evidence" value="ECO:0007669"/>
    <property type="project" value="UniProtKB-KW"/>
</dbReference>
<evidence type="ECO:0000256" key="8">
    <source>
        <dbReference type="ARBA" id="ARBA00022859"/>
    </source>
</evidence>
<keyword evidence="9" id="KW-1015">Disulfide bond</keyword>
<evidence type="ECO:0000256" key="2">
    <source>
        <dbReference type="ARBA" id="ARBA00022525"/>
    </source>
</evidence>
<accession>A0AAG5CU01</accession>
<evidence type="ECO:0000256" key="5">
    <source>
        <dbReference type="ARBA" id="ARBA00022729"/>
    </source>
</evidence>
<evidence type="ECO:0000256" key="9">
    <source>
        <dbReference type="ARBA" id="ARBA00023157"/>
    </source>
</evidence>
<dbReference type="EnsemblMetazoa" id="ENSAATROPT002427">
    <property type="protein sequence ID" value="ENSAATROPP002327"/>
    <property type="gene ID" value="ENSAATROPG001908"/>
</dbReference>
<evidence type="ECO:0000256" key="1">
    <source>
        <dbReference type="ARBA" id="ARBA00004613"/>
    </source>
</evidence>
<keyword evidence="2" id="KW-0964">Secreted</keyword>
<dbReference type="InterPro" id="IPR050127">
    <property type="entry name" value="Serine_Proteases_S1"/>
</dbReference>
<dbReference type="GO" id="GO:0006508">
    <property type="term" value="P:proteolysis"/>
    <property type="evidence" value="ECO:0007669"/>
    <property type="project" value="UniProtKB-KW"/>
</dbReference>
<dbReference type="InterPro" id="IPR001314">
    <property type="entry name" value="Peptidase_S1A"/>
</dbReference>
<reference evidence="14" key="1">
    <citation type="submission" date="2024-04" db="UniProtKB">
        <authorList>
            <consortium name="EnsemblMetazoa"/>
        </authorList>
    </citation>
    <scope>IDENTIFICATION</scope>
    <source>
        <strain evidence="14">EBRO</strain>
    </source>
</reference>
<dbReference type="CDD" id="cd00190">
    <property type="entry name" value="Tryp_SPc"/>
    <property type="match status" value="1"/>
</dbReference>
<keyword evidence="4 12" id="KW-0645">Protease</keyword>
<dbReference type="InterPro" id="IPR018114">
    <property type="entry name" value="TRYPSIN_HIS"/>
</dbReference>
<organism evidence="14 15">
    <name type="scientific">Anopheles atroparvus</name>
    <name type="common">European mosquito</name>
    <dbReference type="NCBI Taxonomy" id="41427"/>
    <lineage>
        <taxon>Eukaryota</taxon>
        <taxon>Metazoa</taxon>
        <taxon>Ecdysozoa</taxon>
        <taxon>Arthropoda</taxon>
        <taxon>Hexapoda</taxon>
        <taxon>Insecta</taxon>
        <taxon>Pterygota</taxon>
        <taxon>Neoptera</taxon>
        <taxon>Endopterygota</taxon>
        <taxon>Diptera</taxon>
        <taxon>Nematocera</taxon>
        <taxon>Culicoidea</taxon>
        <taxon>Culicidae</taxon>
        <taxon>Anophelinae</taxon>
        <taxon>Anopheles</taxon>
    </lineage>
</organism>
<dbReference type="SMART" id="SM00020">
    <property type="entry name" value="Tryp_SPc"/>
    <property type="match status" value="1"/>
</dbReference>
<dbReference type="PRINTS" id="PR00722">
    <property type="entry name" value="CHYMOTRYPSIN"/>
</dbReference>
<evidence type="ECO:0000256" key="10">
    <source>
        <dbReference type="ARBA" id="ARBA00023180"/>
    </source>
</evidence>
<dbReference type="PROSITE" id="PS00134">
    <property type="entry name" value="TRYPSIN_HIS"/>
    <property type="match status" value="1"/>
</dbReference>
<dbReference type="Gene3D" id="2.40.10.10">
    <property type="entry name" value="Trypsin-like serine proteases"/>
    <property type="match status" value="3"/>
</dbReference>
<dbReference type="InterPro" id="IPR001254">
    <property type="entry name" value="Trypsin_dom"/>
</dbReference>
<evidence type="ECO:0000256" key="3">
    <source>
        <dbReference type="ARBA" id="ARBA00022588"/>
    </source>
</evidence>
<dbReference type="AlphaFoldDB" id="A0AAG5CU01"/>
<keyword evidence="6 12" id="KW-0378">Hydrolase</keyword>
<dbReference type="PANTHER" id="PTHR24264:SF54">
    <property type="entry name" value="PEPTIDASE S1 DOMAIN-CONTAINING PROTEIN"/>
    <property type="match status" value="1"/>
</dbReference>
<proteinExistence type="inferred from homology"/>
<dbReference type="Pfam" id="PF00089">
    <property type="entry name" value="Trypsin"/>
    <property type="match status" value="2"/>
</dbReference>
<dbReference type="InterPro" id="IPR043504">
    <property type="entry name" value="Peptidase_S1_PA_chymotrypsin"/>
</dbReference>
<protein>
    <recommendedName>
        <fullName evidence="13">Peptidase S1 domain-containing protein</fullName>
    </recommendedName>
</protein>
<dbReference type="PANTHER" id="PTHR24264">
    <property type="entry name" value="TRYPSIN-RELATED"/>
    <property type="match status" value="1"/>
</dbReference>
<evidence type="ECO:0000259" key="13">
    <source>
        <dbReference type="PROSITE" id="PS50240"/>
    </source>
</evidence>
<keyword evidence="8" id="KW-0391">Immunity</keyword>
<comment type="similarity">
    <text evidence="11">Belongs to the peptidase S1 family. CLIP subfamily.</text>
</comment>
<dbReference type="PROSITE" id="PS00135">
    <property type="entry name" value="TRYPSIN_SER"/>
    <property type="match status" value="1"/>
</dbReference>
<dbReference type="SUPFAM" id="SSF50494">
    <property type="entry name" value="Trypsin-like serine proteases"/>
    <property type="match status" value="1"/>
</dbReference>